<name>A0ABC9TGG8_ENTFL</name>
<comment type="caution">
    <text evidence="1">The sequence shown here is derived from an EMBL/GenBank/DDBJ whole genome shotgun (WGS) entry which is preliminary data.</text>
</comment>
<proteinExistence type="predicted"/>
<organism evidence="1 2">
    <name type="scientific">Enterococcus faecalis RP2S-4</name>
    <dbReference type="NCBI Taxonomy" id="1244145"/>
    <lineage>
        <taxon>Bacteria</taxon>
        <taxon>Bacillati</taxon>
        <taxon>Bacillota</taxon>
        <taxon>Bacilli</taxon>
        <taxon>Lactobacillales</taxon>
        <taxon>Enterococcaceae</taxon>
        <taxon>Enterococcus</taxon>
    </lineage>
</organism>
<dbReference type="RefSeq" id="WP_016627685.1">
    <property type="nucleotide sequence ID" value="NZ_KE351856.1"/>
</dbReference>
<dbReference type="AlphaFoldDB" id="A0ABC9TGG8"/>
<evidence type="ECO:0000313" key="1">
    <source>
        <dbReference type="EMBL" id="EPI04837.1"/>
    </source>
</evidence>
<accession>A0ABC9TGG8</accession>
<protein>
    <recommendedName>
        <fullName evidence="3">Phage protein</fullName>
    </recommendedName>
</protein>
<dbReference type="EMBL" id="ATIR01000103">
    <property type="protein sequence ID" value="EPI04837.1"/>
    <property type="molecule type" value="Genomic_DNA"/>
</dbReference>
<gene>
    <name evidence="1" type="ORF">D358_02771</name>
</gene>
<evidence type="ECO:0008006" key="3">
    <source>
        <dbReference type="Google" id="ProtNLM"/>
    </source>
</evidence>
<evidence type="ECO:0000313" key="2">
    <source>
        <dbReference type="Proteomes" id="UP000015750"/>
    </source>
</evidence>
<dbReference type="Proteomes" id="UP000015750">
    <property type="component" value="Unassembled WGS sequence"/>
</dbReference>
<reference evidence="1 2" key="1">
    <citation type="submission" date="2013-06" db="EMBL/GenBank/DDBJ databases">
        <authorList>
            <person name="Weinstock G."/>
            <person name="Sodergren E."/>
            <person name="Lobos E.A."/>
            <person name="Fulton L."/>
            <person name="Fulton R."/>
            <person name="Courtney L."/>
            <person name="Fronick C."/>
            <person name="O'Laughlin M."/>
            <person name="Godfrey J."/>
            <person name="Wilson R.M."/>
            <person name="Miner T."/>
            <person name="Farmer C."/>
            <person name="Delehaunty K."/>
            <person name="Cordes M."/>
            <person name="Minx P."/>
            <person name="Tomlinson C."/>
            <person name="Chen J."/>
            <person name="Wollam A."/>
            <person name="Pepin K.H."/>
            <person name="Bhonagiri V."/>
            <person name="Zhang X."/>
            <person name="Warren W."/>
            <person name="Mitreva M."/>
            <person name="Mardis E.R."/>
            <person name="Wilson R.K."/>
        </authorList>
    </citation>
    <scope>NUCLEOTIDE SEQUENCE [LARGE SCALE GENOMIC DNA]</scope>
    <source>
        <strain evidence="1 2">RP2S-4</strain>
    </source>
</reference>
<sequence length="75" mass="8626">MKRVVKSGHYDFENKESNLEIKIIGNKENESDAELQIRAILSMLETLDVKDFATLESYNDSCKKLEKAVKLFTQS</sequence>